<dbReference type="Gene3D" id="3.40.50.300">
    <property type="entry name" value="P-loop containing nucleotide triphosphate hydrolases"/>
    <property type="match status" value="1"/>
</dbReference>
<protein>
    <recommendedName>
        <fullName evidence="1">NadR/Ttd14 AAA domain-containing protein</fullName>
    </recommendedName>
</protein>
<reference evidence="2 3" key="1">
    <citation type="submission" date="2017-09" db="EMBL/GenBank/DDBJ databases">
        <title>Depth-based differentiation of microbial function through sediment-hosted aquifers and enrichment of novel symbionts in the deep terrestrial subsurface.</title>
        <authorList>
            <person name="Probst A.J."/>
            <person name="Ladd B."/>
            <person name="Jarett J.K."/>
            <person name="Geller-Mcgrath D.E."/>
            <person name="Sieber C.M."/>
            <person name="Emerson J.B."/>
            <person name="Anantharaman K."/>
            <person name="Thomas B.C."/>
            <person name="Malmstrom R."/>
            <person name="Stieglmeier M."/>
            <person name="Klingl A."/>
            <person name="Woyke T."/>
            <person name="Ryan C.M."/>
            <person name="Banfield J.F."/>
        </authorList>
    </citation>
    <scope>NUCLEOTIDE SEQUENCE [LARGE SCALE GENOMIC DNA]</scope>
    <source>
        <strain evidence="2">CG11_big_fil_rev_8_21_14_0_20_39_34</strain>
    </source>
</reference>
<sequence length="202" mass="23131">MKIAIIGSHSTGKTTLIRELKNAFEEQGKEVLVLEELARLCPLPINEETTMDAQKWILLNQIAQENTIDHTGKVLITDRSTIDNFAYMYRIGMNLGAEHFEHHAVLHMSSYDYIFKTKLLDISAKEDGVRTADGPFRDMMDRLINLLLAKHAVPFHLLPDTLDYSTHVQFIMDTLQIQNRENENHILMPVSTQIQSQEVNLS</sequence>
<dbReference type="EMBL" id="PCWN01000009">
    <property type="protein sequence ID" value="PIR03744.1"/>
    <property type="molecule type" value="Genomic_DNA"/>
</dbReference>
<dbReference type="AlphaFoldDB" id="A0A2H0N4C4"/>
<gene>
    <name evidence="2" type="ORF">COV59_04730</name>
</gene>
<evidence type="ECO:0000313" key="3">
    <source>
        <dbReference type="Proteomes" id="UP000229600"/>
    </source>
</evidence>
<evidence type="ECO:0000259" key="1">
    <source>
        <dbReference type="Pfam" id="PF13521"/>
    </source>
</evidence>
<accession>A0A2H0N4C4</accession>
<dbReference type="Pfam" id="PF13521">
    <property type="entry name" value="AAA_28"/>
    <property type="match status" value="1"/>
</dbReference>
<name>A0A2H0N4C4_9BACT</name>
<dbReference type="InterPro" id="IPR027417">
    <property type="entry name" value="P-loop_NTPase"/>
</dbReference>
<comment type="caution">
    <text evidence="2">The sequence shown here is derived from an EMBL/GenBank/DDBJ whole genome shotgun (WGS) entry which is preliminary data.</text>
</comment>
<dbReference type="SUPFAM" id="SSF52540">
    <property type="entry name" value="P-loop containing nucleoside triphosphate hydrolases"/>
    <property type="match status" value="1"/>
</dbReference>
<evidence type="ECO:0000313" key="2">
    <source>
        <dbReference type="EMBL" id="PIR03744.1"/>
    </source>
</evidence>
<proteinExistence type="predicted"/>
<organism evidence="2 3">
    <name type="scientific">Candidatus Magasanikbacteria bacterium CG11_big_fil_rev_8_21_14_0_20_39_34</name>
    <dbReference type="NCBI Taxonomy" id="1974653"/>
    <lineage>
        <taxon>Bacteria</taxon>
        <taxon>Candidatus Magasanikiibacteriota</taxon>
    </lineage>
</organism>
<feature type="domain" description="NadR/Ttd14 AAA" evidence="1">
    <location>
        <begin position="2"/>
        <end position="160"/>
    </location>
</feature>
<dbReference type="Proteomes" id="UP000229600">
    <property type="component" value="Unassembled WGS sequence"/>
</dbReference>
<dbReference type="InterPro" id="IPR038727">
    <property type="entry name" value="NadR/Ttd14_AAA_dom"/>
</dbReference>